<dbReference type="AlphaFoldDB" id="A0A415J6I8"/>
<name>A0A415J6I8_9BACT</name>
<gene>
    <name evidence="2" type="ORF">DW035_06160</name>
    <name evidence="1" type="ORF">DW204_11015</name>
</gene>
<organism evidence="2 3">
    <name type="scientific">Phocaeicola plebeius</name>
    <dbReference type="NCBI Taxonomy" id="310297"/>
    <lineage>
        <taxon>Bacteria</taxon>
        <taxon>Pseudomonadati</taxon>
        <taxon>Bacteroidota</taxon>
        <taxon>Bacteroidia</taxon>
        <taxon>Bacteroidales</taxon>
        <taxon>Bacteroidaceae</taxon>
        <taxon>Phocaeicola</taxon>
    </lineage>
</organism>
<accession>A0A415J6I8</accession>
<proteinExistence type="predicted"/>
<dbReference type="EMBL" id="QRJS01000028">
    <property type="protein sequence ID" value="RHH42848.1"/>
    <property type="molecule type" value="Genomic_DNA"/>
</dbReference>
<comment type="caution">
    <text evidence="2">The sequence shown here is derived from an EMBL/GenBank/DDBJ whole genome shotgun (WGS) entry which is preliminary data.</text>
</comment>
<protein>
    <submittedName>
        <fullName evidence="2">Uncharacterized protein</fullName>
    </submittedName>
</protein>
<evidence type="ECO:0000313" key="3">
    <source>
        <dbReference type="Proteomes" id="UP000284916"/>
    </source>
</evidence>
<evidence type="ECO:0000313" key="1">
    <source>
        <dbReference type="EMBL" id="RHH42848.1"/>
    </source>
</evidence>
<dbReference type="EMBL" id="QROI01000008">
    <property type="protein sequence ID" value="RHL15931.1"/>
    <property type="molecule type" value="Genomic_DNA"/>
</dbReference>
<dbReference type="Proteomes" id="UP000284998">
    <property type="component" value="Unassembled WGS sequence"/>
</dbReference>
<sequence>MMDVIINGGTLRSDNDHEVVANVEYVLQKAGEKEWRIYLKGLPAKRNFLKGEKLVYNAKGTNNVNADNDMIVKEVLGPAAYLCSGPKK</sequence>
<dbReference type="RefSeq" id="WP_118244057.1">
    <property type="nucleotide sequence ID" value="NZ_JAQCSP010000009.1"/>
</dbReference>
<reference evidence="3 4" key="1">
    <citation type="submission" date="2018-08" db="EMBL/GenBank/DDBJ databases">
        <title>A genome reference for cultivated species of the human gut microbiota.</title>
        <authorList>
            <person name="Zou Y."/>
            <person name="Xue W."/>
            <person name="Luo G."/>
        </authorList>
    </citation>
    <scope>NUCLEOTIDE SEQUENCE [LARGE SCALE GENOMIC DNA]</scope>
    <source>
        <strain evidence="2 3">AF39-11</strain>
        <strain evidence="1 4">AM17-44</strain>
    </source>
</reference>
<evidence type="ECO:0000313" key="4">
    <source>
        <dbReference type="Proteomes" id="UP000284998"/>
    </source>
</evidence>
<evidence type="ECO:0000313" key="2">
    <source>
        <dbReference type="EMBL" id="RHL15931.1"/>
    </source>
</evidence>
<dbReference type="Proteomes" id="UP000284916">
    <property type="component" value="Unassembled WGS sequence"/>
</dbReference>